<keyword evidence="7 9" id="KW-0624">Polysaccharide degradation</keyword>
<evidence type="ECO:0000256" key="6">
    <source>
        <dbReference type="ARBA" id="ARBA00023295"/>
    </source>
</evidence>
<evidence type="ECO:0000256" key="5">
    <source>
        <dbReference type="ARBA" id="ARBA00023277"/>
    </source>
</evidence>
<dbReference type="PROSITE" id="PS00656">
    <property type="entry name" value="GLYCOSYL_HYDROL_F6_2"/>
    <property type="match status" value="1"/>
</dbReference>
<dbReference type="GO" id="GO:0016787">
    <property type="term" value="F:hydrolase activity"/>
    <property type="evidence" value="ECO:0007669"/>
    <property type="project" value="UniProtKB-KW"/>
</dbReference>
<evidence type="ECO:0000313" key="11">
    <source>
        <dbReference type="Proteomes" id="UP000829194"/>
    </source>
</evidence>
<keyword evidence="2 9" id="KW-0378">Hydrolase</keyword>
<keyword evidence="6 9" id="KW-0326">Glycosidase</keyword>
<dbReference type="EMBL" id="CP093547">
    <property type="protein sequence ID" value="UNP28447.1"/>
    <property type="molecule type" value="Genomic_DNA"/>
</dbReference>
<dbReference type="RefSeq" id="WP_222837520.1">
    <property type="nucleotide sequence ID" value="NZ_CP011131.1"/>
</dbReference>
<evidence type="ECO:0000256" key="1">
    <source>
        <dbReference type="ARBA" id="ARBA00022729"/>
    </source>
</evidence>
<reference evidence="10 11" key="1">
    <citation type="submission" date="2022-03" db="EMBL/GenBank/DDBJ databases">
        <title>Complete genome sequence of Lysobacter capsici VKM B-2533 and Lysobacter gummosus 10.1.1, promising sources of lytic agents.</title>
        <authorList>
            <person name="Tarlachkov S.V."/>
            <person name="Kudryakova I.V."/>
            <person name="Afoshin A.S."/>
            <person name="Leontyevskaya E.A."/>
            <person name="Leontyevskaya N.V."/>
        </authorList>
    </citation>
    <scope>NUCLEOTIDE SEQUENCE [LARGE SCALE GENOMIC DNA]</scope>
    <source>
        <strain evidence="10 11">10.1.1</strain>
    </source>
</reference>
<dbReference type="Pfam" id="PF01341">
    <property type="entry name" value="Glyco_hydro_6"/>
    <property type="match status" value="1"/>
</dbReference>
<sequence length="332" mass="34940">MRQTNKAAASMARNHSRNRVAPATLLLAVAAVFGSGCATAANQSSGFYVDPDSNPAVWVRDHASDSRASTIKTSIATKPMARWFGNWSGNIGSAVSRFVEAARAADKLPILVAYNITSRDCGSHSEGGAGSAEAYRAWISSFASGIGNTRAVVVIEPDALAQLKDCLSEAKQTERLGLLSYAAREFKLRAPNAMVYHDGGNAGWIAADEMARRLNSAGLGEIRGFALNVSNYKTTADSNAYGASVKAQLKSQFGYEKPFVVDTSRNGNGSNGEWCNPAGRKLGVVSRTATSGAEMLLWVKVPGDSDGPCGIAPNTPAGTFSPDIATRLIDGR</sequence>
<organism evidence="10 11">
    <name type="scientific">Lysobacter gummosus</name>
    <dbReference type="NCBI Taxonomy" id="262324"/>
    <lineage>
        <taxon>Bacteria</taxon>
        <taxon>Pseudomonadati</taxon>
        <taxon>Pseudomonadota</taxon>
        <taxon>Gammaproteobacteria</taxon>
        <taxon>Lysobacterales</taxon>
        <taxon>Lysobacteraceae</taxon>
        <taxon>Lysobacter</taxon>
    </lineage>
</organism>
<dbReference type="PRINTS" id="PR00733">
    <property type="entry name" value="GLHYDRLASE6"/>
</dbReference>
<evidence type="ECO:0000256" key="2">
    <source>
        <dbReference type="ARBA" id="ARBA00022801"/>
    </source>
</evidence>
<dbReference type="PANTHER" id="PTHR34876:SF4">
    <property type="entry name" value="1,4-BETA-D-GLUCAN CELLOBIOHYDROLASE C-RELATED"/>
    <property type="match status" value="1"/>
</dbReference>
<dbReference type="EC" id="3.2.1.-" evidence="9"/>
<dbReference type="PANTHER" id="PTHR34876">
    <property type="match status" value="1"/>
</dbReference>
<dbReference type="InterPro" id="IPR036434">
    <property type="entry name" value="Beta_cellobiohydrolase_sf"/>
</dbReference>
<gene>
    <name evidence="10" type="ORF">MOV92_18380</name>
</gene>
<dbReference type="SUPFAM" id="SSF51989">
    <property type="entry name" value="Glycosyl hydrolases family 6, cellulases"/>
    <property type="match status" value="1"/>
</dbReference>
<comment type="similarity">
    <text evidence="9">Belongs to the glycosyl hydrolase family 6.</text>
</comment>
<dbReference type="Proteomes" id="UP000829194">
    <property type="component" value="Chromosome"/>
</dbReference>
<keyword evidence="11" id="KW-1185">Reference proteome</keyword>
<feature type="chain" id="PRO_5044998247" description="Glucanase" evidence="9">
    <location>
        <begin position="41"/>
        <end position="332"/>
    </location>
</feature>
<evidence type="ECO:0000313" key="10">
    <source>
        <dbReference type="EMBL" id="UNP28447.1"/>
    </source>
</evidence>
<feature type="signal peptide" evidence="9">
    <location>
        <begin position="1"/>
        <end position="40"/>
    </location>
</feature>
<dbReference type="InterPro" id="IPR001524">
    <property type="entry name" value="Glyco_hydro_6_CS"/>
</dbReference>
<keyword evidence="5 9" id="KW-0119">Carbohydrate metabolism</keyword>
<accession>A0ABY3XBC4</accession>
<evidence type="ECO:0000256" key="7">
    <source>
        <dbReference type="ARBA" id="ARBA00023326"/>
    </source>
</evidence>
<dbReference type="PIRSF" id="PIRSF001100">
    <property type="entry name" value="Beta_cellobiohydrolase"/>
    <property type="match status" value="1"/>
</dbReference>
<evidence type="ECO:0000256" key="9">
    <source>
        <dbReference type="RuleBase" id="RU361186"/>
    </source>
</evidence>
<feature type="active site" description="Proton donor" evidence="8">
    <location>
        <position position="158"/>
    </location>
</feature>
<evidence type="ECO:0000256" key="8">
    <source>
        <dbReference type="PROSITE-ProRule" id="PRU10057"/>
    </source>
</evidence>
<protein>
    <recommendedName>
        <fullName evidence="9">Glucanase</fullName>
        <ecNumber evidence="9">3.2.1.-</ecNumber>
    </recommendedName>
</protein>
<proteinExistence type="inferred from homology"/>
<dbReference type="InterPro" id="IPR016288">
    <property type="entry name" value="Beta_cellobiohydrolase"/>
</dbReference>
<name>A0ABY3XBC4_9GAMM</name>
<dbReference type="Gene3D" id="3.20.20.40">
    <property type="entry name" value="1, 4-beta cellobiohydrolase"/>
    <property type="match status" value="1"/>
</dbReference>
<keyword evidence="3 9" id="KW-0136">Cellulose degradation</keyword>
<evidence type="ECO:0000256" key="4">
    <source>
        <dbReference type="ARBA" id="ARBA00023157"/>
    </source>
</evidence>
<evidence type="ECO:0000256" key="3">
    <source>
        <dbReference type="ARBA" id="ARBA00023001"/>
    </source>
</evidence>
<keyword evidence="1 9" id="KW-0732">Signal</keyword>
<keyword evidence="4" id="KW-1015">Disulfide bond</keyword>